<evidence type="ECO:0000313" key="3">
    <source>
        <dbReference type="Proteomes" id="UP000712281"/>
    </source>
</evidence>
<comment type="caution">
    <text evidence="2">The sequence shown here is derived from an EMBL/GenBank/DDBJ whole genome shotgun (WGS) entry which is preliminary data.</text>
</comment>
<evidence type="ECO:0000313" key="1">
    <source>
        <dbReference type="EMBL" id="KAF2560665.1"/>
    </source>
</evidence>
<protein>
    <submittedName>
        <fullName evidence="2">Uncharacterized protein</fullName>
    </submittedName>
</protein>
<evidence type="ECO:0000313" key="2">
    <source>
        <dbReference type="EMBL" id="KAF2600924.1"/>
    </source>
</evidence>
<dbReference type="EMBL" id="QGKW02000717">
    <property type="protein sequence ID" value="KAF2600924.1"/>
    <property type="molecule type" value="Genomic_DNA"/>
</dbReference>
<dbReference type="AlphaFoldDB" id="A0A8S9L0U3"/>
<proteinExistence type="predicted"/>
<organism evidence="2 3">
    <name type="scientific">Brassica cretica</name>
    <name type="common">Mustard</name>
    <dbReference type="NCBI Taxonomy" id="69181"/>
    <lineage>
        <taxon>Eukaryota</taxon>
        <taxon>Viridiplantae</taxon>
        <taxon>Streptophyta</taxon>
        <taxon>Embryophyta</taxon>
        <taxon>Tracheophyta</taxon>
        <taxon>Spermatophyta</taxon>
        <taxon>Magnoliopsida</taxon>
        <taxon>eudicotyledons</taxon>
        <taxon>Gunneridae</taxon>
        <taxon>Pentapetalae</taxon>
        <taxon>rosids</taxon>
        <taxon>malvids</taxon>
        <taxon>Brassicales</taxon>
        <taxon>Brassicaceae</taxon>
        <taxon>Brassiceae</taxon>
        <taxon>Brassica</taxon>
    </lineage>
</organism>
<sequence length="51" mass="5724">MKEATKLQGCGGRCRRAVAPVTFFTPVTSGFYKAFPWYHISGCNSFWPYAS</sequence>
<dbReference type="EMBL" id="QGKY02001250">
    <property type="protein sequence ID" value="KAF2560665.1"/>
    <property type="molecule type" value="Genomic_DNA"/>
</dbReference>
<accession>A0A8S9L0U3</accession>
<name>A0A8S9L0U3_BRACR</name>
<reference evidence="2" key="1">
    <citation type="submission" date="2019-12" db="EMBL/GenBank/DDBJ databases">
        <title>Genome sequencing and annotation of Brassica cretica.</title>
        <authorList>
            <person name="Studholme D.J."/>
            <person name="Sarris P.F."/>
        </authorList>
    </citation>
    <scope>NUCLEOTIDE SEQUENCE</scope>
    <source>
        <strain evidence="2">PFS-001/15</strain>
        <strain evidence="1">PFS-102/07</strain>
        <tissue evidence="2">Leaf</tissue>
    </source>
</reference>
<gene>
    <name evidence="2" type="ORF">F2Q68_00009417</name>
    <name evidence="1" type="ORF">F2Q70_00016454</name>
</gene>
<dbReference type="Proteomes" id="UP000712281">
    <property type="component" value="Unassembled WGS sequence"/>
</dbReference>